<keyword evidence="7" id="KW-1133">Transmembrane helix</keyword>
<keyword evidence="7" id="KW-0812">Transmembrane</keyword>
<evidence type="ECO:0000256" key="4">
    <source>
        <dbReference type="ARBA" id="ARBA00022833"/>
    </source>
</evidence>
<accession>A0A836C765</accession>
<keyword evidence="4" id="KW-0862">Zinc</keyword>
<dbReference type="Pfam" id="PF10601">
    <property type="entry name" value="zf-LITAF-like"/>
    <property type="match status" value="1"/>
</dbReference>
<gene>
    <name evidence="9" type="ORF">JKP88DRAFT_100104</name>
</gene>
<name>A0A836C765_9STRA</name>
<dbReference type="PANTHER" id="PTHR23292:SF6">
    <property type="entry name" value="FI16602P1-RELATED"/>
    <property type="match status" value="1"/>
</dbReference>
<comment type="subcellular location">
    <subcellularLocation>
        <location evidence="1">Membrane</location>
        <topology evidence="1">Peripheral membrane protein</topology>
    </subcellularLocation>
</comment>
<evidence type="ECO:0000256" key="1">
    <source>
        <dbReference type="ARBA" id="ARBA00004170"/>
    </source>
</evidence>
<evidence type="ECO:0000256" key="2">
    <source>
        <dbReference type="ARBA" id="ARBA00005975"/>
    </source>
</evidence>
<evidence type="ECO:0000256" key="6">
    <source>
        <dbReference type="SAM" id="MobiDB-lite"/>
    </source>
</evidence>
<feature type="transmembrane region" description="Helical" evidence="7">
    <location>
        <begin position="108"/>
        <end position="129"/>
    </location>
</feature>
<dbReference type="AlphaFoldDB" id="A0A836C765"/>
<evidence type="ECO:0000256" key="3">
    <source>
        <dbReference type="ARBA" id="ARBA00022723"/>
    </source>
</evidence>
<dbReference type="PROSITE" id="PS51837">
    <property type="entry name" value="LITAF"/>
    <property type="match status" value="1"/>
</dbReference>
<dbReference type="EMBL" id="JAFCMP010000552">
    <property type="protein sequence ID" value="KAG5175239.1"/>
    <property type="molecule type" value="Genomic_DNA"/>
</dbReference>
<keyword evidence="10" id="KW-1185">Reference proteome</keyword>
<dbReference type="GO" id="GO:0016020">
    <property type="term" value="C:membrane"/>
    <property type="evidence" value="ECO:0007669"/>
    <property type="project" value="UniProtKB-SubCell"/>
</dbReference>
<proteinExistence type="inferred from homology"/>
<dbReference type="Proteomes" id="UP000664859">
    <property type="component" value="Unassembled WGS sequence"/>
</dbReference>
<feature type="domain" description="LITAF" evidence="8">
    <location>
        <begin position="70"/>
        <end position="148"/>
    </location>
</feature>
<dbReference type="OrthoDB" id="44755at2759"/>
<evidence type="ECO:0000259" key="8">
    <source>
        <dbReference type="PROSITE" id="PS51837"/>
    </source>
</evidence>
<reference evidence="9" key="1">
    <citation type="submission" date="2021-02" db="EMBL/GenBank/DDBJ databases">
        <title>First Annotated Genome of the Yellow-green Alga Tribonema minus.</title>
        <authorList>
            <person name="Mahan K.M."/>
        </authorList>
    </citation>
    <scope>NUCLEOTIDE SEQUENCE</scope>
    <source>
        <strain evidence="9">UTEX B ZZ1240</strain>
    </source>
</reference>
<organism evidence="9 10">
    <name type="scientific">Tribonema minus</name>
    <dbReference type="NCBI Taxonomy" id="303371"/>
    <lineage>
        <taxon>Eukaryota</taxon>
        <taxon>Sar</taxon>
        <taxon>Stramenopiles</taxon>
        <taxon>Ochrophyta</taxon>
        <taxon>PX clade</taxon>
        <taxon>Xanthophyceae</taxon>
        <taxon>Tribonematales</taxon>
        <taxon>Tribonemataceae</taxon>
        <taxon>Tribonema</taxon>
    </lineage>
</organism>
<dbReference type="SMART" id="SM00714">
    <property type="entry name" value="LITAF"/>
    <property type="match status" value="1"/>
</dbReference>
<dbReference type="InterPro" id="IPR037519">
    <property type="entry name" value="LITAF_fam"/>
</dbReference>
<evidence type="ECO:0000256" key="5">
    <source>
        <dbReference type="ARBA" id="ARBA00023136"/>
    </source>
</evidence>
<evidence type="ECO:0000313" key="9">
    <source>
        <dbReference type="EMBL" id="KAG5175239.1"/>
    </source>
</evidence>
<feature type="region of interest" description="Disordered" evidence="6">
    <location>
        <begin position="1"/>
        <end position="21"/>
    </location>
</feature>
<comment type="caution">
    <text evidence="9">The sequence shown here is derived from an EMBL/GenBank/DDBJ whole genome shotgun (WGS) entry which is preliminary data.</text>
</comment>
<evidence type="ECO:0000313" key="10">
    <source>
        <dbReference type="Proteomes" id="UP000664859"/>
    </source>
</evidence>
<keyword evidence="3" id="KW-0479">Metal-binding</keyword>
<keyword evidence="5 7" id="KW-0472">Membrane</keyword>
<dbReference type="InterPro" id="IPR006629">
    <property type="entry name" value="LITAF"/>
</dbReference>
<evidence type="ECO:0000256" key="7">
    <source>
        <dbReference type="SAM" id="Phobius"/>
    </source>
</evidence>
<dbReference type="PANTHER" id="PTHR23292">
    <property type="entry name" value="LIPOPOLYSACCHARIDE-INDUCED TUMOR NECROSIS FACTOR-ALPHA FACTOR"/>
    <property type="match status" value="1"/>
</dbReference>
<dbReference type="GO" id="GO:0008270">
    <property type="term" value="F:zinc ion binding"/>
    <property type="evidence" value="ECO:0007669"/>
    <property type="project" value="TreeGrafter"/>
</dbReference>
<sequence>MVRSTPQDDPTYKPPSENPAYAQAAPYQPEQAYVMEGAAVQTGPAQQQPYQAYAVPVQNPGVPGVQVVGQPVVTGQPSSAIYVVHQGVTCRYCGHTGPVVTQNRGPGFVAWCWCFVLFLVFWPLCWLPFVIDACMDREIICSNCRRAL</sequence>
<protein>
    <recommendedName>
        <fullName evidence="8">LITAF domain-containing protein</fullName>
    </recommendedName>
</protein>
<comment type="similarity">
    <text evidence="2">Belongs to the CDIP1/LITAF family.</text>
</comment>